<dbReference type="Proteomes" id="UP000219564">
    <property type="component" value="Unassembled WGS sequence"/>
</dbReference>
<evidence type="ECO:0000313" key="2">
    <source>
        <dbReference type="Proteomes" id="UP000219564"/>
    </source>
</evidence>
<dbReference type="EMBL" id="OBKZ01000003">
    <property type="protein sequence ID" value="SOB49222.1"/>
    <property type="molecule type" value="Genomic_DNA"/>
</dbReference>
<organism evidence="1 2">
    <name type="scientific">Pseudomonas lundensis</name>
    <dbReference type="NCBI Taxonomy" id="86185"/>
    <lineage>
        <taxon>Bacteria</taxon>
        <taxon>Pseudomonadati</taxon>
        <taxon>Pseudomonadota</taxon>
        <taxon>Gammaproteobacteria</taxon>
        <taxon>Pseudomonadales</taxon>
        <taxon>Pseudomonadaceae</taxon>
        <taxon>Pseudomonas</taxon>
    </lineage>
</organism>
<sequence>MRYVTVRKFASESGYSEDAIRSKLRDGIWRLGEIWIKAPDGRVLIDVEGYESWVEMGGESGQCPSRVSKSRSCSVAFGAASASRSSPPPLT</sequence>
<evidence type="ECO:0000313" key="1">
    <source>
        <dbReference type="EMBL" id="SOB49222.1"/>
    </source>
</evidence>
<gene>
    <name evidence="1" type="ORF">PLUA15_110043</name>
</gene>
<reference evidence="1 2" key="1">
    <citation type="submission" date="2017-08" db="EMBL/GenBank/DDBJ databases">
        <authorList>
            <person name="Chaillou S."/>
        </authorList>
    </citation>
    <scope>NUCLEOTIDE SEQUENCE [LARGE SCALE GENOMIC DNA]</scope>
    <source>
        <strain evidence="1 2">MFPA15A1205</strain>
    </source>
</reference>
<protein>
    <submittedName>
        <fullName evidence="1">Excisionase</fullName>
    </submittedName>
</protein>
<comment type="caution">
    <text evidence="1">The sequence shown here is derived from an EMBL/GenBank/DDBJ whole genome shotgun (WGS) entry which is preliminary data.</text>
</comment>
<name>A0AAX2H1V7_9PSED</name>
<proteinExistence type="predicted"/>
<dbReference type="AlphaFoldDB" id="A0AAX2H1V7"/>
<accession>A0AAX2H1V7</accession>